<evidence type="ECO:0000313" key="2">
    <source>
        <dbReference type="EMBL" id="KAK0714064.1"/>
    </source>
</evidence>
<dbReference type="Proteomes" id="UP001172101">
    <property type="component" value="Unassembled WGS sequence"/>
</dbReference>
<keyword evidence="3" id="KW-1185">Reference proteome</keyword>
<dbReference type="AlphaFoldDB" id="A0AA40DS18"/>
<protein>
    <submittedName>
        <fullName evidence="2">Uncharacterized protein</fullName>
    </submittedName>
</protein>
<proteinExistence type="predicted"/>
<reference evidence="2" key="1">
    <citation type="submission" date="2023-06" db="EMBL/GenBank/DDBJ databases">
        <title>Genome-scale phylogeny and comparative genomics of the fungal order Sordariales.</title>
        <authorList>
            <consortium name="Lawrence Berkeley National Laboratory"/>
            <person name="Hensen N."/>
            <person name="Bonometti L."/>
            <person name="Westerberg I."/>
            <person name="Brannstrom I.O."/>
            <person name="Guillou S."/>
            <person name="Cros-Aarteil S."/>
            <person name="Calhoun S."/>
            <person name="Haridas S."/>
            <person name="Kuo A."/>
            <person name="Mondo S."/>
            <person name="Pangilinan J."/>
            <person name="Riley R."/>
            <person name="LaButti K."/>
            <person name="Andreopoulos B."/>
            <person name="Lipzen A."/>
            <person name="Chen C."/>
            <person name="Yanf M."/>
            <person name="Daum C."/>
            <person name="Ng V."/>
            <person name="Clum A."/>
            <person name="Steindorff A."/>
            <person name="Ohm R."/>
            <person name="Martin F."/>
            <person name="Silar P."/>
            <person name="Natvig D."/>
            <person name="Lalanne C."/>
            <person name="Gautier V."/>
            <person name="Ament-velasquez S.L."/>
            <person name="Kruys A."/>
            <person name="Hutchinson M.I."/>
            <person name="Powell A.J."/>
            <person name="Barry K."/>
            <person name="Miller A.N."/>
            <person name="Grigoriev I.V."/>
            <person name="Debuchy R."/>
            <person name="Gladieux P."/>
            <person name="Thoren M.H."/>
            <person name="Johannesson H."/>
        </authorList>
    </citation>
    <scope>NUCLEOTIDE SEQUENCE</scope>
    <source>
        <strain evidence="2">SMH2392-1A</strain>
    </source>
</reference>
<sequence length="149" mass="16832">MTLKRSRRLVGPSSAKKQQPPQQHEHAPSSFESRIQAYWKDHGLAFDGRNPSHRAPLGPVVVPMLQFYISQFITDAAPVSVRALDGIRAALRERNSTDPLDHAFALWGDLQTCDATTSHPDYSLNTEDTFRLLWDTLIAWDPRKSTSCF</sequence>
<accession>A0AA40DS18</accession>
<gene>
    <name evidence="2" type="ORF">B0T26DRAFT_678322</name>
</gene>
<dbReference type="RefSeq" id="XP_060295386.1">
    <property type="nucleotide sequence ID" value="XM_060440215.1"/>
</dbReference>
<dbReference type="EMBL" id="JAUIRO010000005">
    <property type="protein sequence ID" value="KAK0714064.1"/>
    <property type="molecule type" value="Genomic_DNA"/>
</dbReference>
<comment type="caution">
    <text evidence="2">The sequence shown here is derived from an EMBL/GenBank/DDBJ whole genome shotgun (WGS) entry which is preliminary data.</text>
</comment>
<feature type="region of interest" description="Disordered" evidence="1">
    <location>
        <begin position="1"/>
        <end position="31"/>
    </location>
</feature>
<organism evidence="2 3">
    <name type="scientific">Lasiosphaeria miniovina</name>
    <dbReference type="NCBI Taxonomy" id="1954250"/>
    <lineage>
        <taxon>Eukaryota</taxon>
        <taxon>Fungi</taxon>
        <taxon>Dikarya</taxon>
        <taxon>Ascomycota</taxon>
        <taxon>Pezizomycotina</taxon>
        <taxon>Sordariomycetes</taxon>
        <taxon>Sordariomycetidae</taxon>
        <taxon>Sordariales</taxon>
        <taxon>Lasiosphaeriaceae</taxon>
        <taxon>Lasiosphaeria</taxon>
    </lineage>
</organism>
<name>A0AA40DS18_9PEZI</name>
<evidence type="ECO:0000256" key="1">
    <source>
        <dbReference type="SAM" id="MobiDB-lite"/>
    </source>
</evidence>
<evidence type="ECO:0000313" key="3">
    <source>
        <dbReference type="Proteomes" id="UP001172101"/>
    </source>
</evidence>
<dbReference type="GeneID" id="85323485"/>